<gene>
    <name evidence="3" type="ORF">WM16_21700</name>
</gene>
<dbReference type="AlphaFoldDB" id="A0A108C8A8"/>
<protein>
    <recommendedName>
        <fullName evidence="2">AAA+ ATPase domain-containing protein</fullName>
    </recommendedName>
</protein>
<accession>A0A108C8A8</accession>
<proteinExistence type="predicted"/>
<feature type="compositionally biased region" description="Basic residues" evidence="1">
    <location>
        <begin position="368"/>
        <end position="379"/>
    </location>
</feature>
<feature type="compositionally biased region" description="Basic and acidic residues" evidence="1">
    <location>
        <begin position="336"/>
        <end position="347"/>
    </location>
</feature>
<dbReference type="Gene3D" id="3.40.50.300">
    <property type="entry name" value="P-loop containing nucleotide triphosphate hydrolases"/>
    <property type="match status" value="1"/>
</dbReference>
<evidence type="ECO:0000259" key="2">
    <source>
        <dbReference type="SMART" id="SM00382"/>
    </source>
</evidence>
<evidence type="ECO:0000256" key="1">
    <source>
        <dbReference type="SAM" id="MobiDB-lite"/>
    </source>
</evidence>
<feature type="region of interest" description="Disordered" evidence="1">
    <location>
        <begin position="336"/>
        <end position="386"/>
    </location>
</feature>
<feature type="domain" description="AAA+ ATPase" evidence="2">
    <location>
        <begin position="57"/>
        <end position="245"/>
    </location>
</feature>
<dbReference type="InterPro" id="IPR027417">
    <property type="entry name" value="P-loop_NTPase"/>
</dbReference>
<organism evidence="3 4">
    <name type="scientific">Burkholderia ubonensis</name>
    <dbReference type="NCBI Taxonomy" id="101571"/>
    <lineage>
        <taxon>Bacteria</taxon>
        <taxon>Pseudomonadati</taxon>
        <taxon>Pseudomonadota</taxon>
        <taxon>Betaproteobacteria</taxon>
        <taxon>Burkholderiales</taxon>
        <taxon>Burkholderiaceae</taxon>
        <taxon>Burkholderia</taxon>
        <taxon>Burkholderia cepacia complex</taxon>
    </lineage>
</organism>
<comment type="caution">
    <text evidence="3">The sequence shown here is derived from an EMBL/GenBank/DDBJ whole genome shotgun (WGS) entry which is preliminary data.</text>
</comment>
<reference evidence="3 4" key="1">
    <citation type="submission" date="2015-11" db="EMBL/GenBank/DDBJ databases">
        <title>Expanding the genomic diversity of Burkholderia species for the development of highly accurate diagnostics.</title>
        <authorList>
            <person name="Sahl J."/>
            <person name="Keim P."/>
            <person name="Wagner D."/>
        </authorList>
    </citation>
    <scope>NUCLEOTIDE SEQUENCE [LARGE SCALE GENOMIC DNA]</scope>
    <source>
        <strain evidence="3 4">MSMB782WGS</strain>
    </source>
</reference>
<dbReference type="EMBL" id="LPLU01000108">
    <property type="protein sequence ID" value="KWK69868.1"/>
    <property type="molecule type" value="Genomic_DNA"/>
</dbReference>
<evidence type="ECO:0000313" key="4">
    <source>
        <dbReference type="Proteomes" id="UP000065504"/>
    </source>
</evidence>
<dbReference type="Proteomes" id="UP000065504">
    <property type="component" value="Unassembled WGS sequence"/>
</dbReference>
<sequence>MGADIRSKARTDVLYPRELEEAAAPVKLAFFRDSIVAHPLFDAKLAELRSMIDSGLRGTMLVLVGPAGVGKSALGEVLCQMINREYFDAFPDDSHRIPAAWVEAWAAERDRFDWLDFYESILGALQIPLIGESVPEVKRMVAGREVVVPVFDRHPRPSLRILRQRLRRAMVMRSPALIFVDEASNILLSSQHEHVKRHANTLRSIVNRVDTRLLLTGAYELYELVTQSGQLARRGEVIHFRPYQRDEAEQFMYGLIALQNCIPFNEGCSLGRFAEMLFDQSLGCIGHLKRILVKAMSIAMAEGKRIDHPVLLHSCYPPSTLERLRQEIYSGYRRVEGAPHPEDRGHTEPAPAASEAAIDDSPETSKTVTHRNRIGRTRPSRGWFSN</sequence>
<dbReference type="InterPro" id="IPR003593">
    <property type="entry name" value="AAA+_ATPase"/>
</dbReference>
<dbReference type="InterPro" id="IPR049945">
    <property type="entry name" value="AAA_22"/>
</dbReference>
<name>A0A108C8A8_9BURK</name>
<evidence type="ECO:0000313" key="3">
    <source>
        <dbReference type="EMBL" id="KWK69868.1"/>
    </source>
</evidence>
<dbReference type="SUPFAM" id="SSF52540">
    <property type="entry name" value="P-loop containing nucleoside triphosphate hydrolases"/>
    <property type="match status" value="1"/>
</dbReference>
<dbReference type="SMART" id="SM00382">
    <property type="entry name" value="AAA"/>
    <property type="match status" value="1"/>
</dbReference>
<dbReference type="RefSeq" id="WP_080435012.1">
    <property type="nucleotide sequence ID" value="NZ_LPLU01000108.1"/>
</dbReference>
<dbReference type="Pfam" id="PF13401">
    <property type="entry name" value="AAA_22"/>
    <property type="match status" value="1"/>
</dbReference>
<dbReference type="GO" id="GO:0016887">
    <property type="term" value="F:ATP hydrolysis activity"/>
    <property type="evidence" value="ECO:0007669"/>
    <property type="project" value="InterPro"/>
</dbReference>